<dbReference type="Pfam" id="PF08399">
    <property type="entry name" value="VWA_N"/>
    <property type="match status" value="1"/>
</dbReference>
<gene>
    <name evidence="2" type="ORF">NQ314_020709</name>
</gene>
<keyword evidence="3" id="KW-1185">Reference proteome</keyword>
<dbReference type="EMBL" id="JANEYF010005770">
    <property type="protein sequence ID" value="KAJ8926858.1"/>
    <property type="molecule type" value="Genomic_DNA"/>
</dbReference>
<dbReference type="InterPro" id="IPR013608">
    <property type="entry name" value="VWA_N"/>
</dbReference>
<feature type="domain" description="VWA N-terminal" evidence="1">
    <location>
        <begin position="46"/>
        <end position="124"/>
    </location>
</feature>
<dbReference type="AlphaFoldDB" id="A0AAV8WK52"/>
<evidence type="ECO:0000259" key="1">
    <source>
        <dbReference type="Pfam" id="PF08399"/>
    </source>
</evidence>
<name>A0AAV8WK52_9CUCU</name>
<protein>
    <recommendedName>
        <fullName evidence="1">VWA N-terminal domain-containing protein</fullName>
    </recommendedName>
</protein>
<reference evidence="2" key="1">
    <citation type="journal article" date="2023" name="Insect Mol. Biol.">
        <title>Genome sequencing provides insights into the evolution of gene families encoding plant cell wall-degrading enzymes in longhorned beetles.</title>
        <authorList>
            <person name="Shin N.R."/>
            <person name="Okamura Y."/>
            <person name="Kirsch R."/>
            <person name="Pauchet Y."/>
        </authorList>
    </citation>
    <scope>NUCLEOTIDE SEQUENCE</scope>
    <source>
        <strain evidence="2">RBIC_L_NR</strain>
    </source>
</reference>
<evidence type="ECO:0000313" key="3">
    <source>
        <dbReference type="Proteomes" id="UP001162156"/>
    </source>
</evidence>
<comment type="caution">
    <text evidence="2">The sequence shown here is derived from an EMBL/GenBank/DDBJ whole genome shotgun (WGS) entry which is preliminary data.</text>
</comment>
<sequence length="126" mass="14400">MLAKYKYFNAKVGEKNPSTLLTEIKENMLRMIDRKMDAIKCIQVAAEEAAEIFEFNSSTPYQYYSSKWSAIIGEPPVKIPTSLEDNNKTMYLPMKLNNDTHFYNIAVNTSHSSVHVPTNVFDKGKL</sequence>
<organism evidence="2 3">
    <name type="scientific">Rhamnusium bicolor</name>
    <dbReference type="NCBI Taxonomy" id="1586634"/>
    <lineage>
        <taxon>Eukaryota</taxon>
        <taxon>Metazoa</taxon>
        <taxon>Ecdysozoa</taxon>
        <taxon>Arthropoda</taxon>
        <taxon>Hexapoda</taxon>
        <taxon>Insecta</taxon>
        <taxon>Pterygota</taxon>
        <taxon>Neoptera</taxon>
        <taxon>Endopterygota</taxon>
        <taxon>Coleoptera</taxon>
        <taxon>Polyphaga</taxon>
        <taxon>Cucujiformia</taxon>
        <taxon>Chrysomeloidea</taxon>
        <taxon>Cerambycidae</taxon>
        <taxon>Lepturinae</taxon>
        <taxon>Rhagiini</taxon>
        <taxon>Rhamnusium</taxon>
    </lineage>
</organism>
<dbReference type="Proteomes" id="UP001162156">
    <property type="component" value="Unassembled WGS sequence"/>
</dbReference>
<proteinExistence type="predicted"/>
<accession>A0AAV8WK52</accession>
<evidence type="ECO:0000313" key="2">
    <source>
        <dbReference type="EMBL" id="KAJ8926858.1"/>
    </source>
</evidence>